<evidence type="ECO:0000256" key="1">
    <source>
        <dbReference type="ARBA" id="ARBA00007435"/>
    </source>
</evidence>
<proteinExistence type="inferred from homology"/>
<evidence type="ECO:0000313" key="3">
    <source>
        <dbReference type="EMBL" id="MDU0114593.1"/>
    </source>
</evidence>
<dbReference type="Gene3D" id="3.40.1440.10">
    <property type="entry name" value="GIY-YIG endonuclease"/>
    <property type="match status" value="1"/>
</dbReference>
<dbReference type="Pfam" id="PF01541">
    <property type="entry name" value="GIY-YIG"/>
    <property type="match status" value="1"/>
</dbReference>
<sequence>MSWFVYILRCADDSLYTGITTDKSRRLTQHNKGIAAKYTRVRTPVEMVYSEDSPDRSAASKREIAIKKLTRNKKLALINSKKTD</sequence>
<protein>
    <submittedName>
        <fullName evidence="3">GIY-YIG nuclease family protein</fullName>
    </submittedName>
</protein>
<dbReference type="RefSeq" id="WP_315948280.1">
    <property type="nucleotide sequence ID" value="NZ_JAWCUA010000010.1"/>
</dbReference>
<accession>A0ABU3R5L6</accession>
<dbReference type="InterPro" id="IPR050190">
    <property type="entry name" value="UPF0213_domain"/>
</dbReference>
<dbReference type="EMBL" id="JAWCUA010000010">
    <property type="protein sequence ID" value="MDU0114593.1"/>
    <property type="molecule type" value="Genomic_DNA"/>
</dbReference>
<gene>
    <name evidence="3" type="ORF">RT723_16670</name>
</gene>
<dbReference type="InterPro" id="IPR035901">
    <property type="entry name" value="GIY-YIG_endonuc_sf"/>
</dbReference>
<dbReference type="SUPFAM" id="SSF82771">
    <property type="entry name" value="GIY-YIG endonuclease"/>
    <property type="match status" value="1"/>
</dbReference>
<organism evidence="3 4">
    <name type="scientific">Psychrosphaera aquimarina</name>
    <dbReference type="NCBI Taxonomy" id="2044854"/>
    <lineage>
        <taxon>Bacteria</taxon>
        <taxon>Pseudomonadati</taxon>
        <taxon>Pseudomonadota</taxon>
        <taxon>Gammaproteobacteria</taxon>
        <taxon>Alteromonadales</taxon>
        <taxon>Pseudoalteromonadaceae</taxon>
        <taxon>Psychrosphaera</taxon>
    </lineage>
</organism>
<comment type="similarity">
    <text evidence="1">Belongs to the UPF0213 family.</text>
</comment>
<dbReference type="InterPro" id="IPR000305">
    <property type="entry name" value="GIY-YIG_endonuc"/>
</dbReference>
<dbReference type="CDD" id="cd10456">
    <property type="entry name" value="GIY-YIG_UPF0213"/>
    <property type="match status" value="1"/>
</dbReference>
<dbReference type="PANTHER" id="PTHR34477:SF1">
    <property type="entry name" value="UPF0213 PROTEIN YHBQ"/>
    <property type="match status" value="1"/>
</dbReference>
<comment type="caution">
    <text evidence="3">The sequence shown here is derived from an EMBL/GenBank/DDBJ whole genome shotgun (WGS) entry which is preliminary data.</text>
</comment>
<feature type="domain" description="GIY-YIG" evidence="2">
    <location>
        <begin position="1"/>
        <end position="76"/>
    </location>
</feature>
<name>A0ABU3R5L6_9GAMM</name>
<reference evidence="3 4" key="1">
    <citation type="submission" date="2023-10" db="EMBL/GenBank/DDBJ databases">
        <title>Psychrosphaera aquimaarina strain SW33 isolated from seawater.</title>
        <authorList>
            <person name="Bayburt H."/>
            <person name="Kim J.M."/>
            <person name="Choi B.J."/>
            <person name="Jeon C.O."/>
        </authorList>
    </citation>
    <scope>NUCLEOTIDE SEQUENCE [LARGE SCALE GENOMIC DNA]</scope>
    <source>
        <strain evidence="3 4">KCTC 52743</strain>
    </source>
</reference>
<evidence type="ECO:0000313" key="4">
    <source>
        <dbReference type="Proteomes" id="UP001257914"/>
    </source>
</evidence>
<dbReference type="PROSITE" id="PS50164">
    <property type="entry name" value="GIY_YIG"/>
    <property type="match status" value="1"/>
</dbReference>
<dbReference type="PANTHER" id="PTHR34477">
    <property type="entry name" value="UPF0213 PROTEIN YHBQ"/>
    <property type="match status" value="1"/>
</dbReference>
<dbReference type="Proteomes" id="UP001257914">
    <property type="component" value="Unassembled WGS sequence"/>
</dbReference>
<evidence type="ECO:0000259" key="2">
    <source>
        <dbReference type="PROSITE" id="PS50164"/>
    </source>
</evidence>
<keyword evidence="4" id="KW-1185">Reference proteome</keyword>